<proteinExistence type="predicted"/>
<dbReference type="KEGG" id="cvn:111111087"/>
<dbReference type="Pfam" id="PF21787">
    <property type="entry name" value="TNP-like_RNaseH_N"/>
    <property type="match status" value="1"/>
</dbReference>
<organism evidence="3 4">
    <name type="scientific">Crassostrea virginica</name>
    <name type="common">Eastern oyster</name>
    <dbReference type="NCBI Taxonomy" id="6565"/>
    <lineage>
        <taxon>Eukaryota</taxon>
        <taxon>Metazoa</taxon>
        <taxon>Spiralia</taxon>
        <taxon>Lophotrochozoa</taxon>
        <taxon>Mollusca</taxon>
        <taxon>Bivalvia</taxon>
        <taxon>Autobranchia</taxon>
        <taxon>Pteriomorphia</taxon>
        <taxon>Ostreida</taxon>
        <taxon>Ostreoidea</taxon>
        <taxon>Ostreidae</taxon>
        <taxon>Crassostrea</taxon>
    </lineage>
</organism>
<keyword evidence="3" id="KW-1185">Reference proteome</keyword>
<dbReference type="InterPro" id="IPR048365">
    <property type="entry name" value="TNP-like_RNaseH_N"/>
</dbReference>
<sequence>MKKNPEVLNENIPASNDHRKPISYNPNNENEVDSENCQDVLLSEADDSDMQTILDSIIPDCPPKVLAFLKSQQKALKTSKHGRRWDKDIVRMCLSLWCRSPRGYKDLRESGFMVLPSQRLLQIHKNKVHQKPGVNKDLMHWMRTDAECKNLPPEGYEGGLILDEMSIQPDLQFYCKDGRHHLIGFTDLGEESYLMNSIQNGKNEVKLATHVLQFTFLGFTGFRFPLFHYPTMQASASDLYLLVWKIIQTLDIFGFNVQYINTDGAATNRDLAKILLGDFSSISLSMKIQNVFSSSPKSLFFIMDYSHLMKKIRNNISKSLYRPQSKRCLYFNNHYILWEHFYNAYMWDLSTNPFTVHKNLSNEHFNLTGESKMRNHLAEEVLNKDMLHLVQCYALSLKNPDHLSSTIELLTHTSVLIENFRDTRPITDKSDQRLLQNKTALDWFLQWEKSIKSDSNIKNKERCLISHQTRADITSLLLGFHELCEYKLEKSSCSIVPSRVNSDIIENLFSQQRGIFQGNNTNPTYLTYCRTMNSVILSQPSISRKSNAADAKAPADPMPL</sequence>
<feature type="domain" description="Transposable element P transposase-like RNase H" evidence="2">
    <location>
        <begin position="131"/>
        <end position="275"/>
    </location>
</feature>
<accession>A0A8B8BJU0</accession>
<evidence type="ECO:0000259" key="2">
    <source>
        <dbReference type="Pfam" id="PF21787"/>
    </source>
</evidence>
<evidence type="ECO:0000313" key="3">
    <source>
        <dbReference type="Proteomes" id="UP000694844"/>
    </source>
</evidence>
<gene>
    <name evidence="4" type="primary">LOC111111087</name>
</gene>
<feature type="region of interest" description="Disordered" evidence="1">
    <location>
        <begin position="1"/>
        <end position="34"/>
    </location>
</feature>
<evidence type="ECO:0000313" key="4">
    <source>
        <dbReference type="RefSeq" id="XP_022303563.1"/>
    </source>
</evidence>
<reference evidence="4" key="1">
    <citation type="submission" date="2025-08" db="UniProtKB">
        <authorList>
            <consortium name="RefSeq"/>
        </authorList>
    </citation>
    <scope>IDENTIFICATION</scope>
    <source>
        <tissue evidence="4">Whole sample</tissue>
    </source>
</reference>
<dbReference type="AlphaFoldDB" id="A0A8B8BJU0"/>
<protein>
    <submittedName>
        <fullName evidence="4">Uncharacterized protein LOC111111087</fullName>
    </submittedName>
</protein>
<dbReference type="OrthoDB" id="6129029at2759"/>
<evidence type="ECO:0000256" key="1">
    <source>
        <dbReference type="SAM" id="MobiDB-lite"/>
    </source>
</evidence>
<dbReference type="GeneID" id="111111087"/>
<dbReference type="Proteomes" id="UP000694844">
    <property type="component" value="Chromosome 9"/>
</dbReference>
<dbReference type="RefSeq" id="XP_022303563.1">
    <property type="nucleotide sequence ID" value="XM_022447855.1"/>
</dbReference>
<name>A0A8B8BJU0_CRAVI</name>